<reference evidence="1 2" key="1">
    <citation type="journal article" date="2024" name="Commun. Biol.">
        <title>Comparative genomic analysis of thermophilic fungi reveals convergent evolutionary adaptations and gene losses.</title>
        <authorList>
            <person name="Steindorff A.S."/>
            <person name="Aguilar-Pontes M.V."/>
            <person name="Robinson A.J."/>
            <person name="Andreopoulos B."/>
            <person name="LaButti K."/>
            <person name="Kuo A."/>
            <person name="Mondo S."/>
            <person name="Riley R."/>
            <person name="Otillar R."/>
            <person name="Haridas S."/>
            <person name="Lipzen A."/>
            <person name="Grimwood J."/>
            <person name="Schmutz J."/>
            <person name="Clum A."/>
            <person name="Reid I.D."/>
            <person name="Moisan M.C."/>
            <person name="Butler G."/>
            <person name="Nguyen T.T.M."/>
            <person name="Dewar K."/>
            <person name="Conant G."/>
            <person name="Drula E."/>
            <person name="Henrissat B."/>
            <person name="Hansel C."/>
            <person name="Singer S."/>
            <person name="Hutchinson M.I."/>
            <person name="de Vries R.P."/>
            <person name="Natvig D.O."/>
            <person name="Powell A.J."/>
            <person name="Tsang A."/>
            <person name="Grigoriev I.V."/>
        </authorList>
    </citation>
    <scope>NUCLEOTIDE SEQUENCE [LARGE SCALE GENOMIC DNA]</scope>
    <source>
        <strain evidence="1 2">ATCC 24622</strain>
    </source>
</reference>
<dbReference type="Proteomes" id="UP001586593">
    <property type="component" value="Unassembled WGS sequence"/>
</dbReference>
<dbReference type="EMBL" id="JAZHXJ010000627">
    <property type="protein sequence ID" value="KAL1855395.1"/>
    <property type="molecule type" value="Genomic_DNA"/>
</dbReference>
<sequence>MVRSSSSSSMPSMVIFLSRTYCFSCSCVRPGSALRTTCTSFFSFFPSVGQSTCACRRMLYRSSSVVSTTSRTFSSSLTYGSSDSTSSRCCWSAMTTRDSSGVLSAMFLRSLATRPSWITDCIAATFLSITSSKRLSSTVGKERKWTLLVFWNSESASPRYGRRRP</sequence>
<name>A0ABR3W8J3_9PEZI</name>
<accession>A0ABR3W8J3</accession>
<gene>
    <name evidence="1" type="ORF">VTK73DRAFT_8541</name>
</gene>
<keyword evidence="2" id="KW-1185">Reference proteome</keyword>
<comment type="caution">
    <text evidence="1">The sequence shown here is derived from an EMBL/GenBank/DDBJ whole genome shotgun (WGS) entry which is preliminary data.</text>
</comment>
<protein>
    <recommendedName>
        <fullName evidence="3">Secreted protein</fullName>
    </recommendedName>
</protein>
<evidence type="ECO:0000313" key="2">
    <source>
        <dbReference type="Proteomes" id="UP001586593"/>
    </source>
</evidence>
<proteinExistence type="predicted"/>
<evidence type="ECO:0000313" key="1">
    <source>
        <dbReference type="EMBL" id="KAL1855395.1"/>
    </source>
</evidence>
<organism evidence="1 2">
    <name type="scientific">Phialemonium thermophilum</name>
    <dbReference type="NCBI Taxonomy" id="223376"/>
    <lineage>
        <taxon>Eukaryota</taxon>
        <taxon>Fungi</taxon>
        <taxon>Dikarya</taxon>
        <taxon>Ascomycota</taxon>
        <taxon>Pezizomycotina</taxon>
        <taxon>Sordariomycetes</taxon>
        <taxon>Sordariomycetidae</taxon>
        <taxon>Cephalothecales</taxon>
        <taxon>Cephalothecaceae</taxon>
        <taxon>Phialemonium</taxon>
    </lineage>
</organism>
<evidence type="ECO:0008006" key="3">
    <source>
        <dbReference type="Google" id="ProtNLM"/>
    </source>
</evidence>